<dbReference type="STRING" id="366522.GCA_001548055_00604"/>
<accession>A0A2D3W7X3</accession>
<reference evidence="1 2" key="1">
    <citation type="journal article" date="2017" name="Front. Microbiol.">
        <title>Comparative Genomic Analysis of the Class Epsilonproteobacteria and Proposed Reclassification to Epsilonbacteraeota (phyl. nov.).</title>
        <authorList>
            <person name="Waite D.W."/>
            <person name="Vanwonterghem I."/>
            <person name="Rinke C."/>
            <person name="Parks D.H."/>
            <person name="Zhang Y."/>
            <person name="Takai K."/>
            <person name="Sievert S.M."/>
            <person name="Simon J."/>
            <person name="Campbell B.J."/>
            <person name="Hanson T.E."/>
            <person name="Woyke T."/>
            <person name="Klotz M.G."/>
            <person name="Hugenholtz P."/>
        </authorList>
    </citation>
    <scope>NUCLEOTIDE SEQUENCE [LARGE SCALE GENOMIC DNA]</scope>
    <source>
        <strain evidence="1">UBA11420</strain>
    </source>
</reference>
<evidence type="ECO:0000313" key="2">
    <source>
        <dbReference type="Proteomes" id="UP000231638"/>
    </source>
</evidence>
<proteinExistence type="predicted"/>
<evidence type="ECO:0000313" key="1">
    <source>
        <dbReference type="EMBL" id="DAB36498.1"/>
    </source>
</evidence>
<dbReference type="AlphaFoldDB" id="A0A2D3W7X3"/>
<gene>
    <name evidence="1" type="ORF">CFH80_04545</name>
</gene>
<comment type="caution">
    <text evidence="1">The sequence shown here is derived from an EMBL/GenBank/DDBJ whole genome shotgun (WGS) entry which is preliminary data.</text>
</comment>
<protein>
    <submittedName>
        <fullName evidence="1">Uncharacterized protein</fullName>
    </submittedName>
</protein>
<dbReference type="EMBL" id="DLUG01000123">
    <property type="protein sequence ID" value="DAB36498.1"/>
    <property type="molecule type" value="Genomic_DNA"/>
</dbReference>
<dbReference type="Proteomes" id="UP000231638">
    <property type="component" value="Unassembled WGS sequence"/>
</dbReference>
<sequence length="83" mass="9201">MNTKGLSAYRALQPTNAEHARRAQVEVILKKATLYNVAFLQNETLLAAFAALPQIVIPMQTLEQTAELLLWLDGAQEKALLSH</sequence>
<name>A0A2D3W7X3_9BACT</name>
<organism evidence="1 2">
    <name type="scientific">Sulfurospirillum cavolei</name>
    <dbReference type="NCBI Taxonomy" id="366522"/>
    <lineage>
        <taxon>Bacteria</taxon>
        <taxon>Pseudomonadati</taxon>
        <taxon>Campylobacterota</taxon>
        <taxon>Epsilonproteobacteria</taxon>
        <taxon>Campylobacterales</taxon>
        <taxon>Sulfurospirillaceae</taxon>
        <taxon>Sulfurospirillum</taxon>
    </lineage>
</organism>